<protein>
    <submittedName>
        <fullName evidence="8">G_PROTEIN_RECEP_F1_2 domain-containing protein</fullName>
    </submittedName>
</protein>
<evidence type="ECO:0000256" key="3">
    <source>
        <dbReference type="ARBA" id="ARBA00022692"/>
    </source>
</evidence>
<feature type="transmembrane region" description="Helical" evidence="6">
    <location>
        <begin position="98"/>
        <end position="123"/>
    </location>
</feature>
<organism evidence="7 8">
    <name type="scientific">Ascaris lumbricoides</name>
    <name type="common">Giant roundworm</name>
    <dbReference type="NCBI Taxonomy" id="6252"/>
    <lineage>
        <taxon>Eukaryota</taxon>
        <taxon>Metazoa</taxon>
        <taxon>Ecdysozoa</taxon>
        <taxon>Nematoda</taxon>
        <taxon>Chromadorea</taxon>
        <taxon>Rhabditida</taxon>
        <taxon>Spirurina</taxon>
        <taxon>Ascaridomorpha</taxon>
        <taxon>Ascaridoidea</taxon>
        <taxon>Ascarididae</taxon>
        <taxon>Ascaris</taxon>
    </lineage>
</organism>
<keyword evidence="5 6" id="KW-0472">Membrane</keyword>
<dbReference type="Pfam" id="PF01679">
    <property type="entry name" value="Pmp3"/>
    <property type="match status" value="1"/>
</dbReference>
<evidence type="ECO:0000256" key="1">
    <source>
        <dbReference type="ARBA" id="ARBA00004370"/>
    </source>
</evidence>
<reference evidence="8" key="1">
    <citation type="submission" date="2017-02" db="UniProtKB">
        <authorList>
            <consortium name="WormBaseParasite"/>
        </authorList>
    </citation>
    <scope>IDENTIFICATION</scope>
</reference>
<evidence type="ECO:0000256" key="6">
    <source>
        <dbReference type="SAM" id="Phobius"/>
    </source>
</evidence>
<dbReference type="Proteomes" id="UP000036681">
    <property type="component" value="Unplaced"/>
</dbReference>
<accession>A0A0M3I7B9</accession>
<name>A0A0M3I7B9_ASCLU</name>
<evidence type="ECO:0000256" key="2">
    <source>
        <dbReference type="ARBA" id="ARBA00009530"/>
    </source>
</evidence>
<keyword evidence="7" id="KW-1185">Reference proteome</keyword>
<dbReference type="AlphaFoldDB" id="A0A0M3I7B9"/>
<evidence type="ECO:0000256" key="4">
    <source>
        <dbReference type="ARBA" id="ARBA00022989"/>
    </source>
</evidence>
<feature type="transmembrane region" description="Helical" evidence="6">
    <location>
        <begin position="35"/>
        <end position="53"/>
    </location>
</feature>
<evidence type="ECO:0000256" key="5">
    <source>
        <dbReference type="ARBA" id="ARBA00023136"/>
    </source>
</evidence>
<dbReference type="PANTHER" id="PTHR21659:SF16">
    <property type="entry name" value="UPF0057 MEMBRANE PROTEIN C04G6.5-RELATED"/>
    <property type="match status" value="1"/>
</dbReference>
<comment type="similarity">
    <text evidence="2">Belongs to the UPF0057 (PMP3) family.</text>
</comment>
<comment type="subcellular location">
    <subcellularLocation>
        <location evidence="1">Membrane</location>
    </subcellularLocation>
</comment>
<evidence type="ECO:0000313" key="8">
    <source>
        <dbReference type="WBParaSite" id="ALUE_0001305901-mRNA-1"/>
    </source>
</evidence>
<dbReference type="GO" id="GO:0016020">
    <property type="term" value="C:membrane"/>
    <property type="evidence" value="ECO:0007669"/>
    <property type="project" value="UniProtKB-SubCell"/>
</dbReference>
<proteinExistence type="inferred from homology"/>
<keyword evidence="3 6" id="KW-0812">Transmembrane</keyword>
<keyword evidence="4 6" id="KW-1133">Transmembrane helix</keyword>
<dbReference type="InterPro" id="IPR000612">
    <property type="entry name" value="PMP3"/>
</dbReference>
<dbReference type="WBParaSite" id="ALUE_0001305901-mRNA-1">
    <property type="protein sequence ID" value="ALUE_0001305901-mRNA-1"/>
    <property type="gene ID" value="ALUE_0001305901"/>
</dbReference>
<feature type="transmembrane region" description="Helical" evidence="6">
    <location>
        <begin position="74"/>
        <end position="92"/>
    </location>
</feature>
<sequence>LFIGVVCKDALTAIIGQRECLYQCRIHTFEFAKTIVARSWLFVYCVALPVVSAKKPSNQCRGNHIVKMAVEMQQIIELILAIFLPPLAIFIHSSDCNIHVVVNIILCFFFWLPAVLHALWYCFFRAKRTRRSSFTNQCNTISSSNLRRGCASD</sequence>
<evidence type="ECO:0000313" key="7">
    <source>
        <dbReference type="Proteomes" id="UP000036681"/>
    </source>
</evidence>
<dbReference type="PANTHER" id="PTHR21659">
    <property type="entry name" value="HYDROPHOBIC PROTEIN RCI2 LOW TEMPERATURE AND SALT RESPONSIVE PROTEIN LTI6 -RELATED"/>
    <property type="match status" value="1"/>
</dbReference>